<sequence length="1009" mass="117535">MTETEQERNKDKKKQAKMSIAEILAAPFKKLVEFLKQLVEEESRGELSADDDILRQACYDKMRVLRGEFYQKTAFGKETETTIDNLKKNLTSKSRPLIRAIERQASIDPKVYREFRQAYEEEERKAEALWPTEPKDLALEYQGIAKHELEQALNEHKQLILQFEKMTGTTSMDDKEVEEDIERLKDIRKTAVDKRVISDEEFKAAMMNYRFSQTSEQREVYRELSDPSSDYDNLREKVFDEIFIGVNSRVNQAFNEGLSLDDSIQLSEFFKALYRIKGPKGTQLIQDYQTRYKLMVQFHNIRWIIDEGLGKPEDFAKMMEGMTPEMLQGVFKGRNGQAVATAVRMIETAVRGERSRQGNKISYSALKYNPSTGELKVDEQWIKPILKQSLRIKEEIARGKPLTDDEFSKLYPEQRLRQIVNMARGYETANLRIVEMVARGRLPTKEEGKRTASKIGLKGEEIEKWADKLTDIGQMESVFAEDFVRPYDSFEQLWFRFSQGDRSVASLFFMVSEGRILPGSPRKQLEKLLEQKFEVDPRNLRYIDLVNQLVLGGPFTRSFWRWFFMTKDMPPEDRKWLGLSFNFAWANEFKKELGEAGVIKLKAETLDLALERSPVQVLREAELHDGEVFDLEEMARGEDKTRVAQGEPWLLRSGVQREVIKAALRRLYPGDNAKAEAEYELMLKDEVKRTEFLRRCEYPLLALTEIEVDKQKGRTGSIRNFFGRLDEEERTYAEAYLDAIQEVVGSSKKKGSFEREWRDYGGDYKNWDHSELKKGSLYKFLLQKNYPFNLGLEDLPVEELDQMAPGHKAYARRIRDWFAGVQAMHVYGQLIDELPMLRKSEDIIKTVHEYRNKIRIYSKATARVLSADFYEGVARVNAGNWVKKFFPFPFDQVADFLGDNIHFTYEYKDKDGTKKEKYIGLRPVSFAKQEYGFAANAWRGIDIRNLIGKAVLAGDISQNEAKGLYKKMRCTFPWLALEFGSRFWILGSGLVIYTFIKELIEQMKEQVKQ</sequence>
<keyword evidence="1" id="KW-0812">Transmembrane</keyword>
<gene>
    <name evidence="2" type="ORF">A3J78_01240</name>
</gene>
<feature type="transmembrane region" description="Helical" evidence="1">
    <location>
        <begin position="974"/>
        <end position="996"/>
    </location>
</feature>
<dbReference type="EMBL" id="MEZJ01000051">
    <property type="protein sequence ID" value="OGD52604.1"/>
    <property type="molecule type" value="Genomic_DNA"/>
</dbReference>
<evidence type="ECO:0000256" key="1">
    <source>
        <dbReference type="SAM" id="Phobius"/>
    </source>
</evidence>
<evidence type="ECO:0000313" key="2">
    <source>
        <dbReference type="EMBL" id="OGD52604.1"/>
    </source>
</evidence>
<name>A0A1F5DC57_9BACT</name>
<accession>A0A1F5DC57</accession>
<reference evidence="2 3" key="1">
    <citation type="journal article" date="2016" name="Nat. Commun.">
        <title>Thousands of microbial genomes shed light on interconnected biogeochemical processes in an aquifer system.</title>
        <authorList>
            <person name="Anantharaman K."/>
            <person name="Brown C.T."/>
            <person name="Hug L.A."/>
            <person name="Sharon I."/>
            <person name="Castelle C.J."/>
            <person name="Probst A.J."/>
            <person name="Thomas B.C."/>
            <person name="Singh A."/>
            <person name="Wilkins M.J."/>
            <person name="Karaoz U."/>
            <person name="Brodie E.L."/>
            <person name="Williams K.H."/>
            <person name="Hubbard S.S."/>
            <person name="Banfield J.F."/>
        </authorList>
    </citation>
    <scope>NUCLEOTIDE SEQUENCE [LARGE SCALE GENOMIC DNA]</scope>
</reference>
<dbReference type="Proteomes" id="UP000178758">
    <property type="component" value="Unassembled WGS sequence"/>
</dbReference>
<protein>
    <submittedName>
        <fullName evidence="2">Uncharacterized protein</fullName>
    </submittedName>
</protein>
<keyword evidence="1" id="KW-0472">Membrane</keyword>
<evidence type="ECO:0000313" key="3">
    <source>
        <dbReference type="Proteomes" id="UP000178758"/>
    </source>
</evidence>
<keyword evidence="1" id="KW-1133">Transmembrane helix</keyword>
<proteinExistence type="predicted"/>
<organism evidence="2 3">
    <name type="scientific">Candidatus Beckwithbacteria bacterium RBG_13_35_6</name>
    <dbReference type="NCBI Taxonomy" id="1797456"/>
    <lineage>
        <taxon>Bacteria</taxon>
        <taxon>Candidatus Beckwithiibacteriota</taxon>
    </lineage>
</organism>
<comment type="caution">
    <text evidence="2">The sequence shown here is derived from an EMBL/GenBank/DDBJ whole genome shotgun (WGS) entry which is preliminary data.</text>
</comment>
<dbReference type="AlphaFoldDB" id="A0A1F5DC57"/>